<comment type="caution">
    <text evidence="1">The sequence shown here is derived from an EMBL/GenBank/DDBJ whole genome shotgun (WGS) entry which is preliminary data.</text>
</comment>
<proteinExistence type="predicted"/>
<evidence type="ECO:0000313" key="2">
    <source>
        <dbReference type="Proteomes" id="UP000228909"/>
    </source>
</evidence>
<gene>
    <name evidence="1" type="ORF">COU43_02560</name>
</gene>
<dbReference type="Pfam" id="PF05402">
    <property type="entry name" value="PqqD"/>
    <property type="match status" value="1"/>
</dbReference>
<dbReference type="EMBL" id="PFCK01000072">
    <property type="protein sequence ID" value="PIR71459.1"/>
    <property type="molecule type" value="Genomic_DNA"/>
</dbReference>
<dbReference type="Gene3D" id="1.10.10.1150">
    <property type="entry name" value="Coenzyme PQQ synthesis protein D (PqqD)"/>
    <property type="match status" value="1"/>
</dbReference>
<sequence length="102" mass="11969">MTFFHRIPGVGLTLINMELNKDIINYRKETFGGLIINLKTGKIFKLNKTGYKVFLVLYKGIKSKEELIRKLQNDFKGNRNQIKTDVKTFIKKLVENGFFIRK</sequence>
<dbReference type="InterPro" id="IPR008792">
    <property type="entry name" value="PQQD"/>
</dbReference>
<dbReference type="Proteomes" id="UP000228909">
    <property type="component" value="Unassembled WGS sequence"/>
</dbReference>
<dbReference type="InterPro" id="IPR041881">
    <property type="entry name" value="PqqD_sf"/>
</dbReference>
<evidence type="ECO:0008006" key="3">
    <source>
        <dbReference type="Google" id="ProtNLM"/>
    </source>
</evidence>
<dbReference type="AlphaFoldDB" id="A0A2H0TIQ9"/>
<name>A0A2H0TIQ9_9BACT</name>
<protein>
    <recommendedName>
        <fullName evidence="3">PqqD family protein</fullName>
    </recommendedName>
</protein>
<organism evidence="1 2">
    <name type="scientific">Candidatus Nealsonbacteria bacterium CG10_big_fil_rev_8_21_14_0_10_37_25</name>
    <dbReference type="NCBI Taxonomy" id="1974711"/>
    <lineage>
        <taxon>Bacteria</taxon>
        <taxon>Candidatus Nealsoniibacteriota</taxon>
    </lineage>
</organism>
<reference evidence="2" key="1">
    <citation type="submission" date="2017-09" db="EMBL/GenBank/DDBJ databases">
        <title>Depth-based differentiation of microbial function through sediment-hosted aquifers and enrichment of novel symbionts in the deep terrestrial subsurface.</title>
        <authorList>
            <person name="Probst A.J."/>
            <person name="Ladd B."/>
            <person name="Jarett J.K."/>
            <person name="Geller-Mcgrath D.E."/>
            <person name="Sieber C.M.K."/>
            <person name="Emerson J.B."/>
            <person name="Anantharaman K."/>
            <person name="Thomas B.C."/>
            <person name="Malmstrom R."/>
            <person name="Stieglmeier M."/>
            <person name="Klingl A."/>
            <person name="Woyke T."/>
            <person name="Ryan C.M."/>
            <person name="Banfield J.F."/>
        </authorList>
    </citation>
    <scope>NUCLEOTIDE SEQUENCE [LARGE SCALE GENOMIC DNA]</scope>
</reference>
<evidence type="ECO:0000313" key="1">
    <source>
        <dbReference type="EMBL" id="PIR71459.1"/>
    </source>
</evidence>
<accession>A0A2H0TIQ9</accession>